<accession>A0A7H0H672</accession>
<dbReference type="PANTHER" id="PTHR31616:SF0">
    <property type="entry name" value="GLUCAN 1,4-ALPHA-GLUCOSIDASE"/>
    <property type="match status" value="1"/>
</dbReference>
<dbReference type="InterPro" id="IPR045582">
    <property type="entry name" value="Trehalase-like_N"/>
</dbReference>
<sequence length="593" mass="65724">MGSRIEDYALLSNCRTAALVSSTGNLDWLCLPRFDSGSIFGALLGDERHGRWSLRPTDSGARAERRYDGDTFILLTRWTTDSGVAEVTDAMPISDDTAVIRRVTGLSGTVEFDCEVRFRFDYARALPWVEQTGTRQAPCLRAIAGPDAVDLRGLQLHGHGRRHTGRFAVSAGEARDLTLTWQPSHLPGTSARDVDDDLDTTRRWWQEWSDKTEHEGPRHDLVTRSLLVLRALTDERTGGVVAAATTSLPEAIGGERNWDYRYVWLRDAALTLEALIAHGFIDIAHHWRDWLLRAVAGDPAQLQIMYGLAGERDLQERILTSLPGYEASAPVRIGNGAVTQFQADVIGEVLVALDAARSAGLGEDHFSWHLQKALVEQAIERIDVPDQGMWEVRDEPEMFTHSRVMVWAALDCAVRAVRDHGLSGDVARWKAFRERMRREIDASGYDAVRGHFVQRYGSTAVDGALLLLPQVGYCRADDPRMLGTVAEIEKRLMRDGFVMRYNTDDGVPGDENAFLACTFWLVEQYAMAGRTEEATVLMDQVCAVANDLGLLSEEFDAAAGRQTGNFPQAFSHLALVRAADALGGHGGRATHRQ</sequence>
<dbReference type="AlphaFoldDB" id="A0A7H0H672"/>
<name>A0A7H0H672_9ACTN</name>
<dbReference type="Gene3D" id="1.50.10.10">
    <property type="match status" value="1"/>
</dbReference>
<dbReference type="GO" id="GO:0005975">
    <property type="term" value="P:carbohydrate metabolic process"/>
    <property type="evidence" value="ECO:0007669"/>
    <property type="project" value="InterPro"/>
</dbReference>
<proteinExistence type="predicted"/>
<evidence type="ECO:0000313" key="3">
    <source>
        <dbReference type="EMBL" id="QNP56038.1"/>
    </source>
</evidence>
<protein>
    <submittedName>
        <fullName evidence="3">Glycoside hydrolase family 15 protein</fullName>
    </submittedName>
</protein>
<feature type="domain" description="Trehalase-like N-terminal" evidence="2">
    <location>
        <begin position="3"/>
        <end position="113"/>
    </location>
</feature>
<organism evidence="3 4">
    <name type="scientific">Tessaracoccus defluvii</name>
    <dbReference type="NCBI Taxonomy" id="1285901"/>
    <lineage>
        <taxon>Bacteria</taxon>
        <taxon>Bacillati</taxon>
        <taxon>Actinomycetota</taxon>
        <taxon>Actinomycetes</taxon>
        <taxon>Propionibacteriales</taxon>
        <taxon>Propionibacteriaceae</taxon>
        <taxon>Tessaracoccus</taxon>
    </lineage>
</organism>
<keyword evidence="3" id="KW-0378">Hydrolase</keyword>
<dbReference type="InterPro" id="IPR012341">
    <property type="entry name" value="6hp_glycosidase-like_sf"/>
</dbReference>
<dbReference type="EMBL" id="CP060789">
    <property type="protein sequence ID" value="QNP56038.1"/>
    <property type="molecule type" value="Genomic_DNA"/>
</dbReference>
<dbReference type="GO" id="GO:0004553">
    <property type="term" value="F:hydrolase activity, hydrolyzing O-glycosyl compounds"/>
    <property type="evidence" value="ECO:0007669"/>
    <property type="project" value="UniProtKB-ARBA"/>
</dbReference>
<feature type="domain" description="GH15-like" evidence="1">
    <location>
        <begin position="216"/>
        <end position="579"/>
    </location>
</feature>
<evidence type="ECO:0000259" key="1">
    <source>
        <dbReference type="Pfam" id="PF00723"/>
    </source>
</evidence>
<dbReference type="RefSeq" id="WP_187721158.1">
    <property type="nucleotide sequence ID" value="NZ_BAABBL010000023.1"/>
</dbReference>
<dbReference type="Proteomes" id="UP000516117">
    <property type="component" value="Chromosome"/>
</dbReference>
<dbReference type="SUPFAM" id="SSF48208">
    <property type="entry name" value="Six-hairpin glycosidases"/>
    <property type="match status" value="1"/>
</dbReference>
<dbReference type="InterPro" id="IPR011613">
    <property type="entry name" value="GH15-like"/>
</dbReference>
<reference evidence="3 4" key="1">
    <citation type="submission" date="2020-08" db="EMBL/GenBank/DDBJ databases">
        <title>Genome sequence of Tessaracoccus defluvii JCM 17540T.</title>
        <authorList>
            <person name="Hyun D.-W."/>
            <person name="Bae J.-W."/>
        </authorList>
    </citation>
    <scope>NUCLEOTIDE SEQUENCE [LARGE SCALE GENOMIC DNA]</scope>
    <source>
        <strain evidence="3 4">JCM 17540</strain>
    </source>
</reference>
<dbReference type="PANTHER" id="PTHR31616">
    <property type="entry name" value="TREHALASE"/>
    <property type="match status" value="1"/>
</dbReference>
<keyword evidence="4" id="KW-1185">Reference proteome</keyword>
<dbReference type="Pfam" id="PF00723">
    <property type="entry name" value="Glyco_hydro_15"/>
    <property type="match status" value="1"/>
</dbReference>
<evidence type="ECO:0000259" key="2">
    <source>
        <dbReference type="Pfam" id="PF19291"/>
    </source>
</evidence>
<gene>
    <name evidence="3" type="ORF">H9L22_00420</name>
</gene>
<dbReference type="InterPro" id="IPR008928">
    <property type="entry name" value="6-hairpin_glycosidase_sf"/>
</dbReference>
<dbReference type="KEGG" id="tdf:H9L22_00420"/>
<evidence type="ECO:0000313" key="4">
    <source>
        <dbReference type="Proteomes" id="UP000516117"/>
    </source>
</evidence>
<dbReference type="Pfam" id="PF19291">
    <property type="entry name" value="TREH_N"/>
    <property type="match status" value="1"/>
</dbReference>